<protein>
    <submittedName>
        <fullName evidence="1">Uncharacterized protein</fullName>
    </submittedName>
</protein>
<dbReference type="AlphaFoldDB" id="A0AA37RV49"/>
<sequence>MKDLDKIALAAQKAKGERPYFLQDKQTEQVMSIAMSLAMELSVTRERLATMEALLVENGVISQGQIDAYQPSKDEADKRSLDTQAYLARVLRILSQDVEQMTANDMSAEAAQELLTR</sequence>
<evidence type="ECO:0000313" key="2">
    <source>
        <dbReference type="Proteomes" id="UP001161422"/>
    </source>
</evidence>
<name>A0AA37RV49_9GAMM</name>
<accession>A0AA37RV49</accession>
<dbReference type="EMBL" id="BSNC01000004">
    <property type="protein sequence ID" value="GLP96260.1"/>
    <property type="molecule type" value="Genomic_DNA"/>
</dbReference>
<keyword evidence="2" id="KW-1185">Reference proteome</keyword>
<reference evidence="1" key="2">
    <citation type="submission" date="2023-01" db="EMBL/GenBank/DDBJ databases">
        <title>Draft genome sequence of Paraferrimonas sedimenticola strain NBRC 101628.</title>
        <authorList>
            <person name="Sun Q."/>
            <person name="Mori K."/>
        </authorList>
    </citation>
    <scope>NUCLEOTIDE SEQUENCE</scope>
    <source>
        <strain evidence="1">NBRC 101628</strain>
    </source>
</reference>
<gene>
    <name evidence="1" type="ORF">GCM10007895_15660</name>
</gene>
<proteinExistence type="predicted"/>
<organism evidence="1 2">
    <name type="scientific">Paraferrimonas sedimenticola</name>
    <dbReference type="NCBI Taxonomy" id="375674"/>
    <lineage>
        <taxon>Bacteria</taxon>
        <taxon>Pseudomonadati</taxon>
        <taxon>Pseudomonadota</taxon>
        <taxon>Gammaproteobacteria</taxon>
        <taxon>Alteromonadales</taxon>
        <taxon>Ferrimonadaceae</taxon>
        <taxon>Paraferrimonas</taxon>
    </lineage>
</organism>
<comment type="caution">
    <text evidence="1">The sequence shown here is derived from an EMBL/GenBank/DDBJ whole genome shotgun (WGS) entry which is preliminary data.</text>
</comment>
<reference evidence="1" key="1">
    <citation type="journal article" date="2014" name="Int. J. Syst. Evol. Microbiol.">
        <title>Complete genome sequence of Corynebacterium casei LMG S-19264T (=DSM 44701T), isolated from a smear-ripened cheese.</title>
        <authorList>
            <consortium name="US DOE Joint Genome Institute (JGI-PGF)"/>
            <person name="Walter F."/>
            <person name="Albersmeier A."/>
            <person name="Kalinowski J."/>
            <person name="Ruckert C."/>
        </authorList>
    </citation>
    <scope>NUCLEOTIDE SEQUENCE</scope>
    <source>
        <strain evidence="1">NBRC 101628</strain>
    </source>
</reference>
<evidence type="ECO:0000313" key="1">
    <source>
        <dbReference type="EMBL" id="GLP96260.1"/>
    </source>
</evidence>
<dbReference type="RefSeq" id="WP_095505301.1">
    <property type="nucleotide sequence ID" value="NZ_BSNC01000004.1"/>
</dbReference>
<dbReference type="Proteomes" id="UP001161422">
    <property type="component" value="Unassembled WGS sequence"/>
</dbReference>